<dbReference type="RefSeq" id="WP_378936724.1">
    <property type="nucleotide sequence ID" value="NZ_JBHLVO010000020.1"/>
</dbReference>
<dbReference type="PANTHER" id="PTHR32494">
    <property type="entry name" value="ALLANTOATE DEIMINASE-RELATED"/>
    <property type="match status" value="1"/>
</dbReference>
<evidence type="ECO:0000256" key="1">
    <source>
        <dbReference type="ARBA" id="ARBA00001936"/>
    </source>
</evidence>
<comment type="cofactor">
    <cofactor evidence="1">
        <name>Mn(2+)</name>
        <dbReference type="ChEBI" id="CHEBI:29035"/>
    </cofactor>
</comment>
<evidence type="ECO:0000256" key="4">
    <source>
        <dbReference type="ARBA" id="ARBA00022723"/>
    </source>
</evidence>
<comment type="subunit">
    <text evidence="3">Homodimer.</text>
</comment>
<dbReference type="NCBIfam" id="NF006771">
    <property type="entry name" value="PRK09290.1-5"/>
    <property type="match status" value="1"/>
</dbReference>
<dbReference type="InterPro" id="IPR036264">
    <property type="entry name" value="Bact_exopeptidase_dim_dom"/>
</dbReference>
<keyword evidence="9" id="KW-1185">Reference proteome</keyword>
<sequence length="418" mass="46550">MKINQERLQQHFEEMSEIGKIGETGICRPSQSSIEKQAFELARSWMEEAGMTVRIDHFGNLIGRLEGKDQTKPVLMLGSHLDSQPYGGRFDGVAGVLAAIEVVTTLTEQGMTPENPIEVVSFSDEEGWRFNKGLFGVRGILGQLEEGELLRKDKDGITREQALIDFGCDPNKFDESVYPQNSIAAFLELHIEQGPILEEKDQPIGIVSAISGPLWLTVRLTGFAGHAGSVPMAIRQDALVGAAEIIVALNEIAKQDPSAPTVSTVGTIDVFPNSRNIIPEKVEFTVDLRDIDINRRDLYETQLRERIQKVADKHQLTYEIIEDTKSEPRFCADWIKDIIRNECKEKGLEAPELMSGPFHDSLAMSYACDYGMIFIRCKDGISHNPAEYASYDDLAKGTDIMFGTVLKMIKQLQPSLTT</sequence>
<evidence type="ECO:0000313" key="8">
    <source>
        <dbReference type="EMBL" id="MFC0273434.1"/>
    </source>
</evidence>
<feature type="domain" description="Peptidase M20 dimerisation" evidence="7">
    <location>
        <begin position="211"/>
        <end position="313"/>
    </location>
</feature>
<dbReference type="InterPro" id="IPR002933">
    <property type="entry name" value="Peptidase_M20"/>
</dbReference>
<dbReference type="Pfam" id="PF01546">
    <property type="entry name" value="Peptidase_M20"/>
    <property type="match status" value="1"/>
</dbReference>
<accession>A0ABV6GIN5</accession>
<dbReference type="Pfam" id="PF07687">
    <property type="entry name" value="M20_dimer"/>
    <property type="match status" value="1"/>
</dbReference>
<dbReference type="Proteomes" id="UP001589854">
    <property type="component" value="Unassembled WGS sequence"/>
</dbReference>
<gene>
    <name evidence="8" type="ORF">ACFFIX_18700</name>
</gene>
<evidence type="ECO:0000259" key="7">
    <source>
        <dbReference type="Pfam" id="PF07687"/>
    </source>
</evidence>
<evidence type="ECO:0000313" key="9">
    <source>
        <dbReference type="Proteomes" id="UP001589854"/>
    </source>
</evidence>
<keyword evidence="4" id="KW-0479">Metal-binding</keyword>
<dbReference type="SUPFAM" id="SSF53187">
    <property type="entry name" value="Zn-dependent exopeptidases"/>
    <property type="match status" value="1"/>
</dbReference>
<dbReference type="Gene3D" id="3.30.70.360">
    <property type="match status" value="1"/>
</dbReference>
<comment type="caution">
    <text evidence="8">The sequence shown here is derived from an EMBL/GenBank/DDBJ whole genome shotgun (WGS) entry which is preliminary data.</text>
</comment>
<dbReference type="EMBL" id="JBHLVO010000020">
    <property type="protein sequence ID" value="MFC0273434.1"/>
    <property type="molecule type" value="Genomic_DNA"/>
</dbReference>
<protein>
    <submittedName>
        <fullName evidence="8">M20 family metallo-hydrolase</fullName>
    </submittedName>
</protein>
<dbReference type="InterPro" id="IPR011650">
    <property type="entry name" value="Peptidase_M20_dimer"/>
</dbReference>
<evidence type="ECO:0000256" key="3">
    <source>
        <dbReference type="ARBA" id="ARBA00011738"/>
    </source>
</evidence>
<dbReference type="PIRSF" id="PIRSF001235">
    <property type="entry name" value="Amidase_carbamoylase"/>
    <property type="match status" value="1"/>
</dbReference>
<dbReference type="NCBIfam" id="TIGR01879">
    <property type="entry name" value="hydantase"/>
    <property type="match status" value="1"/>
</dbReference>
<reference evidence="8 9" key="1">
    <citation type="submission" date="2024-09" db="EMBL/GenBank/DDBJ databases">
        <authorList>
            <person name="Sun Q."/>
            <person name="Mori K."/>
        </authorList>
    </citation>
    <scope>NUCLEOTIDE SEQUENCE [LARGE SCALE GENOMIC DNA]</scope>
    <source>
        <strain evidence="8 9">CCM 7228</strain>
    </source>
</reference>
<comment type="similarity">
    <text evidence="2">Belongs to the peptidase M20 family.</text>
</comment>
<proteinExistence type="inferred from homology"/>
<evidence type="ECO:0000256" key="2">
    <source>
        <dbReference type="ARBA" id="ARBA00006153"/>
    </source>
</evidence>
<dbReference type="Gene3D" id="3.40.630.10">
    <property type="entry name" value="Zn peptidases"/>
    <property type="match status" value="1"/>
</dbReference>
<dbReference type="SUPFAM" id="SSF55031">
    <property type="entry name" value="Bacterial exopeptidase dimerisation domain"/>
    <property type="match status" value="1"/>
</dbReference>
<keyword evidence="6" id="KW-0464">Manganese</keyword>
<dbReference type="InterPro" id="IPR010158">
    <property type="entry name" value="Amidase_Cbmase"/>
</dbReference>
<dbReference type="PANTHER" id="PTHR32494:SF19">
    <property type="entry name" value="ALLANTOATE DEIMINASE-RELATED"/>
    <property type="match status" value="1"/>
</dbReference>
<dbReference type="CDD" id="cd03884">
    <property type="entry name" value="M20_bAS"/>
    <property type="match status" value="1"/>
</dbReference>
<keyword evidence="5" id="KW-0378">Hydrolase</keyword>
<name>A0ABV6GIN5_9BACI</name>
<organism evidence="8 9">
    <name type="scientific">Metabacillus herbersteinensis</name>
    <dbReference type="NCBI Taxonomy" id="283816"/>
    <lineage>
        <taxon>Bacteria</taxon>
        <taxon>Bacillati</taxon>
        <taxon>Bacillota</taxon>
        <taxon>Bacilli</taxon>
        <taxon>Bacillales</taxon>
        <taxon>Bacillaceae</taxon>
        <taxon>Metabacillus</taxon>
    </lineage>
</organism>
<evidence type="ECO:0000256" key="5">
    <source>
        <dbReference type="ARBA" id="ARBA00022801"/>
    </source>
</evidence>
<evidence type="ECO:0000256" key="6">
    <source>
        <dbReference type="ARBA" id="ARBA00023211"/>
    </source>
</evidence>